<protein>
    <recommendedName>
        <fullName evidence="4">RNA polymerase II elongation factor ELL N-terminal domain-containing protein</fullName>
    </recommendedName>
</protein>
<accession>A0AAD3TPW9</accession>
<gene>
    <name evidence="2" type="ORF">CspeluHIS016_0112180</name>
</gene>
<evidence type="ECO:0000313" key="2">
    <source>
        <dbReference type="EMBL" id="GMK54632.1"/>
    </source>
</evidence>
<feature type="compositionally biased region" description="Polar residues" evidence="1">
    <location>
        <begin position="363"/>
        <end position="372"/>
    </location>
</feature>
<evidence type="ECO:0000256" key="1">
    <source>
        <dbReference type="SAM" id="MobiDB-lite"/>
    </source>
</evidence>
<organism evidence="2 3">
    <name type="scientific">Cutaneotrichosporon spelunceum</name>
    <dbReference type="NCBI Taxonomy" id="1672016"/>
    <lineage>
        <taxon>Eukaryota</taxon>
        <taxon>Fungi</taxon>
        <taxon>Dikarya</taxon>
        <taxon>Basidiomycota</taxon>
        <taxon>Agaricomycotina</taxon>
        <taxon>Tremellomycetes</taxon>
        <taxon>Trichosporonales</taxon>
        <taxon>Trichosporonaceae</taxon>
        <taxon>Cutaneotrichosporon</taxon>
    </lineage>
</organism>
<feature type="compositionally biased region" description="Basic and acidic residues" evidence="1">
    <location>
        <begin position="272"/>
        <end position="289"/>
    </location>
</feature>
<dbReference type="EMBL" id="BTCM01000001">
    <property type="protein sequence ID" value="GMK54632.1"/>
    <property type="molecule type" value="Genomic_DNA"/>
</dbReference>
<keyword evidence="3" id="KW-1185">Reference proteome</keyword>
<feature type="compositionally biased region" description="Basic residues" evidence="1">
    <location>
        <begin position="432"/>
        <end position="442"/>
    </location>
</feature>
<feature type="region of interest" description="Disordered" evidence="1">
    <location>
        <begin position="311"/>
        <end position="556"/>
    </location>
</feature>
<evidence type="ECO:0008006" key="4">
    <source>
        <dbReference type="Google" id="ProtNLM"/>
    </source>
</evidence>
<reference evidence="2" key="2">
    <citation type="submission" date="2023-06" db="EMBL/GenBank/DDBJ databases">
        <authorList>
            <person name="Kobayashi Y."/>
            <person name="Kayamori A."/>
            <person name="Aoki K."/>
            <person name="Shiwa Y."/>
            <person name="Fujita N."/>
            <person name="Sugita T."/>
            <person name="Iwasaki W."/>
            <person name="Tanaka N."/>
            <person name="Takashima M."/>
        </authorList>
    </citation>
    <scope>NUCLEOTIDE SEQUENCE</scope>
    <source>
        <strain evidence="2">HIS016</strain>
    </source>
</reference>
<feature type="region of interest" description="Disordered" evidence="1">
    <location>
        <begin position="272"/>
        <end position="297"/>
    </location>
</feature>
<sequence length="623" mass="67647">MPLPSGIIPLAPGEPGAIPSPAFFVRFPEDTWSKLAAAAADGSAVSFTVDGGISLNLPDQAPIHLEAHSTGASSELYSHNDGQLEPVGSVAGRLSVPFTAGATFRAAEKMAQKNVALERQRAQRAERVTGKPVVASSYAARPVEASNFHASPAPIPMARTQSGPAAMSMTTERIPLKTRVVQHLALGPSTMQDIFDNVGGEMPDIVRTVNVIGETCGGEPATFRLRPAQYAKIKIPDWKYTYDEVVMVVSRARKAFDELKLPSDDWARTELDKKEKEALATAPRERSPPEIKLPPKLVSPAKPVAVVVSQPKPVPSISPPRDESPAPSAPTTKKTAKDTAPRTKIGKQIAKMRSEHVAKRASSLPNTKSVDGTASPRLGPTSPENASPEKEPSPPKKTKKESSPTKTTKVIKEKPQPKAEKVSKSPPEAKKPLVKGRKVSGKRARDYTSSDDSESDDNRGRGRAVKPTTNGKKTNGNGAIKKRPSPEYTSSEDDRPKRKRLDKDKGCDDERALPSFKRRVPTPLDLEREKKANGHGAPPPERSPRTPVSTHPDARTLRRRYDYLYAQYEKVVAKLADQHQVAESVRAGDEPAGALMSEADVVSAVEKYNVLHRELEEIRSWFS</sequence>
<proteinExistence type="predicted"/>
<comment type="caution">
    <text evidence="2">The sequence shown here is derived from an EMBL/GenBank/DDBJ whole genome shotgun (WGS) entry which is preliminary data.</text>
</comment>
<name>A0AAD3TPW9_9TREE</name>
<feature type="compositionally biased region" description="Basic and acidic residues" evidence="1">
    <location>
        <begin position="492"/>
        <end position="512"/>
    </location>
</feature>
<reference evidence="2" key="1">
    <citation type="journal article" date="2023" name="BMC Genomics">
        <title>Chromosome-level genome assemblies of Cutaneotrichosporon spp. (Trichosporonales, Basidiomycota) reveal imbalanced evolution between nucleotide sequences and chromosome synteny.</title>
        <authorList>
            <person name="Kobayashi Y."/>
            <person name="Kayamori A."/>
            <person name="Aoki K."/>
            <person name="Shiwa Y."/>
            <person name="Matsutani M."/>
            <person name="Fujita N."/>
            <person name="Sugita T."/>
            <person name="Iwasaki W."/>
            <person name="Tanaka N."/>
            <person name="Takashima M."/>
        </authorList>
    </citation>
    <scope>NUCLEOTIDE SEQUENCE</scope>
    <source>
        <strain evidence="2">HIS016</strain>
    </source>
</reference>
<evidence type="ECO:0000313" key="3">
    <source>
        <dbReference type="Proteomes" id="UP001222932"/>
    </source>
</evidence>
<feature type="compositionally biased region" description="Polar residues" evidence="1">
    <location>
        <begin position="467"/>
        <end position="477"/>
    </location>
</feature>
<dbReference type="AlphaFoldDB" id="A0AAD3TPW9"/>
<dbReference type="Proteomes" id="UP001222932">
    <property type="component" value="Unassembled WGS sequence"/>
</dbReference>
<feature type="compositionally biased region" description="Basic and acidic residues" evidence="1">
    <location>
        <begin position="410"/>
        <end position="431"/>
    </location>
</feature>